<sequence>MSDPSEMHQGTTVGEAAPRGEEHGGRRKGRGKSRESARAGEKLGDMEIRLVRVERRVIENEGRFEEMDTHMEGLVVGIEEFCDEMQGDLNASIDKLASETETLRHSHTEEITNIREENRILREELDHMVTRMKELFKELVLVKRAIAHSGVPSTPEVPSTIPRRMDPSLLPKLASMGSLQYCSLGALRLVGPSDAPSEDGEQEDGMGDTSEEKDSEECATQEESELSRELPPEEQVGCVSATPEEPPVARSPKVALPKQEGLRQHRSRRSRNRCKAKRRAKTPSHRDEEGTGAQQKAKGNGSQGHERSPRRRGHRHDEWGRMSRTKRKGPNFLHFQGNFDRGGHLWQLTKWARQLANLVANGPKLLKEEQANPSGKIG</sequence>
<proteinExistence type="predicted"/>
<dbReference type="EMBL" id="JARPOI010000015">
    <property type="protein sequence ID" value="KAJ9153756.1"/>
    <property type="molecule type" value="Genomic_DNA"/>
</dbReference>
<feature type="region of interest" description="Disordered" evidence="2">
    <location>
        <begin position="1"/>
        <end position="41"/>
    </location>
</feature>
<comment type="caution">
    <text evidence="3">The sequence shown here is derived from an EMBL/GenBank/DDBJ whole genome shotgun (WGS) entry which is preliminary data.</text>
</comment>
<feature type="compositionally biased region" description="Basic residues" evidence="2">
    <location>
        <begin position="264"/>
        <end position="283"/>
    </location>
</feature>
<evidence type="ECO:0000256" key="2">
    <source>
        <dbReference type="SAM" id="MobiDB-lite"/>
    </source>
</evidence>
<protein>
    <recommendedName>
        <fullName evidence="5">BZIP domain-containing protein</fullName>
    </recommendedName>
</protein>
<feature type="compositionally biased region" description="Basic and acidic residues" evidence="2">
    <location>
        <begin position="32"/>
        <end position="41"/>
    </location>
</feature>
<name>A0ABQ9L0F8_HEVBR</name>
<feature type="compositionally biased region" description="Acidic residues" evidence="2">
    <location>
        <begin position="196"/>
        <end position="224"/>
    </location>
</feature>
<feature type="region of interest" description="Disordered" evidence="2">
    <location>
        <begin position="190"/>
        <end position="339"/>
    </location>
</feature>
<evidence type="ECO:0008006" key="5">
    <source>
        <dbReference type="Google" id="ProtNLM"/>
    </source>
</evidence>
<reference evidence="3 4" key="1">
    <citation type="journal article" date="2023" name="Plant Biotechnol. J.">
        <title>Chromosome-level wild Hevea brasiliensis genome provides new tools for genomic-assisted breeding and valuable loci to elevate rubber yield.</title>
        <authorList>
            <person name="Cheng H."/>
            <person name="Song X."/>
            <person name="Hu Y."/>
            <person name="Wu T."/>
            <person name="Yang Q."/>
            <person name="An Z."/>
            <person name="Feng S."/>
            <person name="Deng Z."/>
            <person name="Wu W."/>
            <person name="Zeng X."/>
            <person name="Tu M."/>
            <person name="Wang X."/>
            <person name="Huang H."/>
        </authorList>
    </citation>
    <scope>NUCLEOTIDE SEQUENCE [LARGE SCALE GENOMIC DNA]</scope>
    <source>
        <strain evidence="3">MT/VB/25A 57/8</strain>
    </source>
</reference>
<accession>A0ABQ9L0F8</accession>
<gene>
    <name evidence="3" type="ORF">P3X46_027164</name>
</gene>
<organism evidence="3 4">
    <name type="scientific">Hevea brasiliensis</name>
    <name type="common">Para rubber tree</name>
    <name type="synonym">Siphonia brasiliensis</name>
    <dbReference type="NCBI Taxonomy" id="3981"/>
    <lineage>
        <taxon>Eukaryota</taxon>
        <taxon>Viridiplantae</taxon>
        <taxon>Streptophyta</taxon>
        <taxon>Embryophyta</taxon>
        <taxon>Tracheophyta</taxon>
        <taxon>Spermatophyta</taxon>
        <taxon>Magnoliopsida</taxon>
        <taxon>eudicotyledons</taxon>
        <taxon>Gunneridae</taxon>
        <taxon>Pentapetalae</taxon>
        <taxon>rosids</taxon>
        <taxon>fabids</taxon>
        <taxon>Malpighiales</taxon>
        <taxon>Euphorbiaceae</taxon>
        <taxon>Crotonoideae</taxon>
        <taxon>Micrandreae</taxon>
        <taxon>Hevea</taxon>
    </lineage>
</organism>
<dbReference type="Proteomes" id="UP001174677">
    <property type="component" value="Chromosome 15"/>
</dbReference>
<feature type="coiled-coil region" evidence="1">
    <location>
        <begin position="104"/>
        <end position="138"/>
    </location>
</feature>
<keyword evidence="4" id="KW-1185">Reference proteome</keyword>
<keyword evidence="1" id="KW-0175">Coiled coil</keyword>
<evidence type="ECO:0000313" key="3">
    <source>
        <dbReference type="EMBL" id="KAJ9153756.1"/>
    </source>
</evidence>
<evidence type="ECO:0000256" key="1">
    <source>
        <dbReference type="SAM" id="Coils"/>
    </source>
</evidence>
<evidence type="ECO:0000313" key="4">
    <source>
        <dbReference type="Proteomes" id="UP001174677"/>
    </source>
</evidence>